<accession>A0A6J6Q546</accession>
<reference evidence="1" key="1">
    <citation type="submission" date="2020-05" db="EMBL/GenBank/DDBJ databases">
        <authorList>
            <person name="Chiriac C."/>
            <person name="Salcher M."/>
            <person name="Ghai R."/>
            <person name="Kavagutti S V."/>
        </authorList>
    </citation>
    <scope>NUCLEOTIDE SEQUENCE</scope>
</reference>
<gene>
    <name evidence="1" type="ORF">UFOPK2602_00868</name>
    <name evidence="2" type="ORF">UFOPK2806_00060</name>
    <name evidence="3" type="ORF">UFOPK3417_00631</name>
    <name evidence="4" type="ORF">UFOPK4306_01388</name>
</gene>
<sequence>MLHHTPTNWLESNNPSFYKGQGDSGTVTLGLRHRRTNPLTPWGIEVVGEYLTAKRPGPHDLLCVIGGKPAHRLAHAVTVSLREALVAARIAGRPRVTARSIALASAVQVFEREGIVAATRFLGSNSLDATAASLGFDWQAD</sequence>
<name>A0A6J6Q546_9ZZZZ</name>
<dbReference type="EMBL" id="CAEZXX010000048">
    <property type="protein sequence ID" value="CAB4706177.1"/>
    <property type="molecule type" value="Genomic_DNA"/>
</dbReference>
<dbReference type="EMBL" id="CAFBLR010000043">
    <property type="protein sequence ID" value="CAB4868721.1"/>
    <property type="molecule type" value="Genomic_DNA"/>
</dbReference>
<dbReference type="EMBL" id="CAFBQP010000049">
    <property type="protein sequence ID" value="CAB5064342.1"/>
    <property type="molecule type" value="Genomic_DNA"/>
</dbReference>
<protein>
    <submittedName>
        <fullName evidence="1">Unannotated protein</fullName>
    </submittedName>
</protein>
<dbReference type="AlphaFoldDB" id="A0A6J6Q546"/>
<evidence type="ECO:0000313" key="4">
    <source>
        <dbReference type="EMBL" id="CAB5064342.1"/>
    </source>
</evidence>
<evidence type="ECO:0000313" key="3">
    <source>
        <dbReference type="EMBL" id="CAB4868721.1"/>
    </source>
</evidence>
<evidence type="ECO:0000313" key="1">
    <source>
        <dbReference type="EMBL" id="CAB4706177.1"/>
    </source>
</evidence>
<organism evidence="1">
    <name type="scientific">freshwater metagenome</name>
    <dbReference type="NCBI Taxonomy" id="449393"/>
    <lineage>
        <taxon>unclassified sequences</taxon>
        <taxon>metagenomes</taxon>
        <taxon>ecological metagenomes</taxon>
    </lineage>
</organism>
<proteinExistence type="predicted"/>
<dbReference type="EMBL" id="CAEZYY010000001">
    <property type="protein sequence ID" value="CAB4736342.1"/>
    <property type="molecule type" value="Genomic_DNA"/>
</dbReference>
<evidence type="ECO:0000313" key="2">
    <source>
        <dbReference type="EMBL" id="CAB4736342.1"/>
    </source>
</evidence>